<dbReference type="GO" id="GO:0015888">
    <property type="term" value="P:thiamine transport"/>
    <property type="evidence" value="ECO:0007669"/>
    <property type="project" value="TreeGrafter"/>
</dbReference>
<reference evidence="3" key="1">
    <citation type="submission" date="2020-10" db="EMBL/GenBank/DDBJ databases">
        <authorList>
            <person name="Gilroy R."/>
        </authorList>
    </citation>
    <scope>NUCLEOTIDE SEQUENCE</scope>
    <source>
        <strain evidence="3">CHK160-1198</strain>
    </source>
</reference>
<dbReference type="CDD" id="cd13547">
    <property type="entry name" value="PBP2_Fbp_like_2"/>
    <property type="match status" value="1"/>
</dbReference>
<dbReference type="GO" id="GO:0030975">
    <property type="term" value="F:thiamine binding"/>
    <property type="evidence" value="ECO:0007669"/>
    <property type="project" value="TreeGrafter"/>
</dbReference>
<evidence type="ECO:0000256" key="1">
    <source>
        <dbReference type="ARBA" id="ARBA00022729"/>
    </source>
</evidence>
<dbReference type="Proteomes" id="UP000824099">
    <property type="component" value="Unassembled WGS sequence"/>
</dbReference>
<feature type="chain" id="PRO_5039458631" evidence="2">
    <location>
        <begin position="24"/>
        <end position="347"/>
    </location>
</feature>
<sequence>MFVKKSKWLVVAATVLAMAVATGCGGGKEAADSTKTVSKASGDVMVYTSIYPDIIDNICKPNVKKAFPEMNVSWFQGGTENVITKITGEIKADKVAADLLMVADPSYYLKMKDDKRLLNYVSPNAKDVVTAKDEDGAWASVRISNMIIAYNTDKLKAEEAPKTWQDLTDPKWKGKIAMPNPMLSGTAYVTVGALADKYGWEFFDKLKANGISVEQGNSAIQNKLLTGEYAVAIILEENILKLAATKNEPLKVIYPEDGVVMIPSPIAIMSTTKNPDGAKAVMDWWLSKEGQEAVVKGWMHSVRGDVEPPKGAPALKTFIEKAVKVDWQKLANENAKIKEEFRKRVME</sequence>
<dbReference type="PIRSF" id="PIRSF002825">
    <property type="entry name" value="CfbpA"/>
    <property type="match status" value="1"/>
</dbReference>
<dbReference type="GO" id="GO:0030976">
    <property type="term" value="F:thiamine pyrophosphate binding"/>
    <property type="evidence" value="ECO:0007669"/>
    <property type="project" value="TreeGrafter"/>
</dbReference>
<dbReference type="PANTHER" id="PTHR30006">
    <property type="entry name" value="THIAMINE-BINDING PERIPLASMIC PROTEIN-RELATED"/>
    <property type="match status" value="1"/>
</dbReference>
<accession>A0A9D1MQA0</accession>
<evidence type="ECO:0000313" key="3">
    <source>
        <dbReference type="EMBL" id="HIU64154.1"/>
    </source>
</evidence>
<organism evidence="3 4">
    <name type="scientific">Candidatus Avacidaminococcus intestinavium</name>
    <dbReference type="NCBI Taxonomy" id="2840684"/>
    <lineage>
        <taxon>Bacteria</taxon>
        <taxon>Bacillati</taxon>
        <taxon>Bacillota</taxon>
        <taxon>Negativicutes</taxon>
        <taxon>Acidaminococcales</taxon>
        <taxon>Acidaminococcaceae</taxon>
        <taxon>Acidaminococcaceae incertae sedis</taxon>
        <taxon>Candidatus Avacidaminococcus</taxon>
    </lineage>
</organism>
<evidence type="ECO:0000256" key="2">
    <source>
        <dbReference type="SAM" id="SignalP"/>
    </source>
</evidence>
<feature type="signal peptide" evidence="2">
    <location>
        <begin position="1"/>
        <end position="23"/>
    </location>
</feature>
<dbReference type="GO" id="GO:0030288">
    <property type="term" value="C:outer membrane-bounded periplasmic space"/>
    <property type="evidence" value="ECO:0007669"/>
    <property type="project" value="TreeGrafter"/>
</dbReference>
<evidence type="ECO:0000313" key="4">
    <source>
        <dbReference type="Proteomes" id="UP000824099"/>
    </source>
</evidence>
<dbReference type="EMBL" id="DVNI01000055">
    <property type="protein sequence ID" value="HIU64154.1"/>
    <property type="molecule type" value="Genomic_DNA"/>
</dbReference>
<comment type="caution">
    <text evidence="3">The sequence shown here is derived from an EMBL/GenBank/DDBJ whole genome shotgun (WGS) entry which is preliminary data.</text>
</comment>
<dbReference type="PROSITE" id="PS51257">
    <property type="entry name" value="PROKAR_LIPOPROTEIN"/>
    <property type="match status" value="1"/>
</dbReference>
<dbReference type="Pfam" id="PF13343">
    <property type="entry name" value="SBP_bac_6"/>
    <property type="match status" value="1"/>
</dbReference>
<dbReference type="InterPro" id="IPR026045">
    <property type="entry name" value="Ferric-bd"/>
</dbReference>
<gene>
    <name evidence="3" type="ORF">IAB06_03825</name>
</gene>
<dbReference type="AlphaFoldDB" id="A0A9D1MQA0"/>
<name>A0A9D1MQA0_9FIRM</name>
<reference evidence="3" key="2">
    <citation type="journal article" date="2021" name="PeerJ">
        <title>Extensive microbial diversity within the chicken gut microbiome revealed by metagenomics and culture.</title>
        <authorList>
            <person name="Gilroy R."/>
            <person name="Ravi A."/>
            <person name="Getino M."/>
            <person name="Pursley I."/>
            <person name="Horton D.L."/>
            <person name="Alikhan N.F."/>
            <person name="Baker D."/>
            <person name="Gharbi K."/>
            <person name="Hall N."/>
            <person name="Watson M."/>
            <person name="Adriaenssens E.M."/>
            <person name="Foster-Nyarko E."/>
            <person name="Jarju S."/>
            <person name="Secka A."/>
            <person name="Antonio M."/>
            <person name="Oren A."/>
            <person name="Chaudhuri R.R."/>
            <person name="La Ragione R."/>
            <person name="Hildebrand F."/>
            <person name="Pallen M.J."/>
        </authorList>
    </citation>
    <scope>NUCLEOTIDE SEQUENCE</scope>
    <source>
        <strain evidence="3">CHK160-1198</strain>
    </source>
</reference>
<dbReference type="SUPFAM" id="SSF53850">
    <property type="entry name" value="Periplasmic binding protein-like II"/>
    <property type="match status" value="1"/>
</dbReference>
<dbReference type="Gene3D" id="3.40.190.10">
    <property type="entry name" value="Periplasmic binding protein-like II"/>
    <property type="match status" value="2"/>
</dbReference>
<proteinExistence type="predicted"/>
<keyword evidence="1 2" id="KW-0732">Signal</keyword>
<protein>
    <submittedName>
        <fullName evidence="3">ABC transporter substrate-binding protein</fullName>
    </submittedName>
</protein>
<dbReference type="PANTHER" id="PTHR30006:SF2">
    <property type="entry name" value="ABC TRANSPORTER SUBSTRATE-BINDING PROTEIN"/>
    <property type="match status" value="1"/>
</dbReference>